<dbReference type="CDD" id="cd06261">
    <property type="entry name" value="TM_PBP2"/>
    <property type="match status" value="1"/>
</dbReference>
<dbReference type="PANTHER" id="PTHR30193">
    <property type="entry name" value="ABC TRANSPORTER PERMEASE PROTEIN"/>
    <property type="match status" value="1"/>
</dbReference>
<evidence type="ECO:0000256" key="7">
    <source>
        <dbReference type="RuleBase" id="RU363032"/>
    </source>
</evidence>
<evidence type="ECO:0000256" key="5">
    <source>
        <dbReference type="ARBA" id="ARBA00022989"/>
    </source>
</evidence>
<dbReference type="InterPro" id="IPR035906">
    <property type="entry name" value="MetI-like_sf"/>
</dbReference>
<evidence type="ECO:0000256" key="6">
    <source>
        <dbReference type="ARBA" id="ARBA00023136"/>
    </source>
</evidence>
<evidence type="ECO:0000313" key="10">
    <source>
        <dbReference type="Proteomes" id="UP000249890"/>
    </source>
</evidence>
<dbReference type="InterPro" id="IPR000515">
    <property type="entry name" value="MetI-like"/>
</dbReference>
<accession>A0A2Z2KRN6</accession>
<keyword evidence="10" id="KW-1185">Reference proteome</keyword>
<feature type="transmembrane region" description="Helical" evidence="7">
    <location>
        <begin position="21"/>
        <end position="41"/>
    </location>
</feature>
<dbReference type="GO" id="GO:0055085">
    <property type="term" value="P:transmembrane transport"/>
    <property type="evidence" value="ECO:0007669"/>
    <property type="project" value="InterPro"/>
</dbReference>
<dbReference type="AlphaFoldDB" id="A0A2Z2KRN6"/>
<dbReference type="RefSeq" id="WP_087918118.1">
    <property type="nucleotide sequence ID" value="NZ_CP021780.1"/>
</dbReference>
<dbReference type="InterPro" id="IPR051393">
    <property type="entry name" value="ABC_transporter_permease"/>
</dbReference>
<feature type="transmembrane region" description="Helical" evidence="7">
    <location>
        <begin position="200"/>
        <end position="223"/>
    </location>
</feature>
<feature type="transmembrane region" description="Helical" evidence="7">
    <location>
        <begin position="269"/>
        <end position="286"/>
    </location>
</feature>
<protein>
    <submittedName>
        <fullName evidence="9">ABC transporter permease</fullName>
    </submittedName>
</protein>
<evidence type="ECO:0000256" key="1">
    <source>
        <dbReference type="ARBA" id="ARBA00004651"/>
    </source>
</evidence>
<keyword evidence="2 7" id="KW-0813">Transport</keyword>
<dbReference type="OrthoDB" id="9786413at2"/>
<evidence type="ECO:0000256" key="4">
    <source>
        <dbReference type="ARBA" id="ARBA00022692"/>
    </source>
</evidence>
<feature type="transmembrane region" description="Helical" evidence="7">
    <location>
        <begin position="109"/>
        <end position="127"/>
    </location>
</feature>
<dbReference type="Gene3D" id="1.10.3720.10">
    <property type="entry name" value="MetI-like"/>
    <property type="match status" value="1"/>
</dbReference>
<feature type="domain" description="ABC transmembrane type-1" evidence="8">
    <location>
        <begin position="72"/>
        <end position="283"/>
    </location>
</feature>
<sequence>MITEKGVWNRLRLRLLFTGPTLFTFITVMIIPFLYGIYLTFTNWDGISTTQTMVGFQNYGAVFRDADFWKSFGLTLKYVLFTVVFTNVLAFLLAYVLTKGIKGQSFFRAGFFLPNLVGGIVLGFIWQFIFNNVLVYIGQQAGIGIFSASWLADPDKAFWTLVIVTVWQYAGYMMVIYVAGLSGVPGDVLEAASIDGASGWLKMVKMTIPLMIPSFIVCIFLSLQRGFMVYDVNLSLTKGGPFKSTEFVSMHVYQKAFLSRDYGVGQAEALVLFLLVAAITLLQVYFSKKLEVEA</sequence>
<keyword evidence="3" id="KW-1003">Cell membrane</keyword>
<dbReference type="Pfam" id="PF00528">
    <property type="entry name" value="BPD_transp_1"/>
    <property type="match status" value="1"/>
</dbReference>
<comment type="subcellular location">
    <subcellularLocation>
        <location evidence="1 7">Cell membrane</location>
        <topology evidence="1 7">Multi-pass membrane protein</topology>
    </subcellularLocation>
</comment>
<dbReference type="PANTHER" id="PTHR30193:SF41">
    <property type="entry name" value="DIACETYLCHITOBIOSE UPTAKE SYSTEM PERMEASE PROTEIN NGCF"/>
    <property type="match status" value="1"/>
</dbReference>
<proteinExistence type="inferred from homology"/>
<organism evidence="9 10">
    <name type="scientific">Paenibacillus donghaensis</name>
    <dbReference type="NCBI Taxonomy" id="414771"/>
    <lineage>
        <taxon>Bacteria</taxon>
        <taxon>Bacillati</taxon>
        <taxon>Bacillota</taxon>
        <taxon>Bacilli</taxon>
        <taxon>Bacillales</taxon>
        <taxon>Paenibacillaceae</taxon>
        <taxon>Paenibacillus</taxon>
    </lineage>
</organism>
<keyword evidence="5 7" id="KW-1133">Transmembrane helix</keyword>
<feature type="transmembrane region" description="Helical" evidence="7">
    <location>
        <begin position="158"/>
        <end position="180"/>
    </location>
</feature>
<reference evidence="9 10" key="1">
    <citation type="submission" date="2017-06" db="EMBL/GenBank/DDBJ databases">
        <title>Complete genome sequence of Paenibacillus donghaensis KCTC 13049T isolated from East Sea sediment, South Korea.</title>
        <authorList>
            <person name="Jung B.K."/>
            <person name="Hong S.-J."/>
            <person name="Shin J.-H."/>
        </authorList>
    </citation>
    <scope>NUCLEOTIDE SEQUENCE [LARGE SCALE GENOMIC DNA]</scope>
    <source>
        <strain evidence="9 10">KCTC 13049</strain>
    </source>
</reference>
<keyword evidence="4 7" id="KW-0812">Transmembrane</keyword>
<dbReference type="KEGG" id="pdh:B9T62_27120"/>
<dbReference type="Proteomes" id="UP000249890">
    <property type="component" value="Chromosome"/>
</dbReference>
<dbReference type="SUPFAM" id="SSF161098">
    <property type="entry name" value="MetI-like"/>
    <property type="match status" value="1"/>
</dbReference>
<evidence type="ECO:0000259" key="8">
    <source>
        <dbReference type="PROSITE" id="PS50928"/>
    </source>
</evidence>
<dbReference type="EMBL" id="CP021780">
    <property type="protein sequence ID" value="ASA24132.1"/>
    <property type="molecule type" value="Genomic_DNA"/>
</dbReference>
<evidence type="ECO:0000256" key="3">
    <source>
        <dbReference type="ARBA" id="ARBA00022475"/>
    </source>
</evidence>
<comment type="similarity">
    <text evidence="7">Belongs to the binding-protein-dependent transport system permease family.</text>
</comment>
<dbReference type="PROSITE" id="PS50928">
    <property type="entry name" value="ABC_TM1"/>
    <property type="match status" value="1"/>
</dbReference>
<evidence type="ECO:0000256" key="2">
    <source>
        <dbReference type="ARBA" id="ARBA00022448"/>
    </source>
</evidence>
<feature type="transmembrane region" description="Helical" evidence="7">
    <location>
        <begin position="133"/>
        <end position="151"/>
    </location>
</feature>
<keyword evidence="6 7" id="KW-0472">Membrane</keyword>
<name>A0A2Z2KRN6_9BACL</name>
<dbReference type="GO" id="GO:0005886">
    <property type="term" value="C:plasma membrane"/>
    <property type="evidence" value="ECO:0007669"/>
    <property type="project" value="UniProtKB-SubCell"/>
</dbReference>
<evidence type="ECO:0000313" key="9">
    <source>
        <dbReference type="EMBL" id="ASA24132.1"/>
    </source>
</evidence>
<feature type="transmembrane region" description="Helical" evidence="7">
    <location>
        <begin position="78"/>
        <end position="97"/>
    </location>
</feature>
<gene>
    <name evidence="9" type="ORF">B9T62_27120</name>
</gene>